<dbReference type="Pfam" id="PF25781">
    <property type="entry name" value="TPR_TEX10"/>
    <property type="match status" value="1"/>
</dbReference>
<organism evidence="2 3">
    <name type="scientific">Huso huso</name>
    <name type="common">Beluga</name>
    <name type="synonym">Acipenser huso</name>
    <dbReference type="NCBI Taxonomy" id="61971"/>
    <lineage>
        <taxon>Eukaryota</taxon>
        <taxon>Metazoa</taxon>
        <taxon>Chordata</taxon>
        <taxon>Craniata</taxon>
        <taxon>Vertebrata</taxon>
        <taxon>Euteleostomi</taxon>
        <taxon>Actinopterygii</taxon>
        <taxon>Chondrostei</taxon>
        <taxon>Acipenseriformes</taxon>
        <taxon>Acipenseridae</taxon>
        <taxon>Huso</taxon>
    </lineage>
</organism>
<feature type="domain" description="TEX10-like TPR repeats" evidence="1">
    <location>
        <begin position="1"/>
        <end position="73"/>
    </location>
</feature>
<keyword evidence="3" id="KW-1185">Reference proteome</keyword>
<proteinExistence type="predicted"/>
<accession>A0ABR1A1T9</accession>
<dbReference type="EMBL" id="JAHFZB010000004">
    <property type="protein sequence ID" value="KAK6490555.1"/>
    <property type="molecule type" value="Genomic_DNA"/>
</dbReference>
<reference evidence="2 3" key="1">
    <citation type="submission" date="2021-05" db="EMBL/GenBank/DDBJ databases">
        <authorList>
            <person name="Zahm M."/>
            <person name="Klopp C."/>
            <person name="Cabau C."/>
            <person name="Kuhl H."/>
            <person name="Suciu R."/>
            <person name="Ciorpac M."/>
            <person name="Holostenco D."/>
            <person name="Gessner J."/>
            <person name="Wuertz S."/>
            <person name="Hohne C."/>
            <person name="Stock M."/>
            <person name="Gislard M."/>
            <person name="Lluch J."/>
            <person name="Milhes M."/>
            <person name="Lampietro C."/>
            <person name="Lopez Roques C."/>
            <person name="Donnadieu C."/>
            <person name="Du K."/>
            <person name="Schartl M."/>
            <person name="Guiguen Y."/>
        </authorList>
    </citation>
    <scope>NUCLEOTIDE SEQUENCE [LARGE SCALE GENOMIC DNA]</scope>
    <source>
        <strain evidence="2">Hh-F2</strain>
        <tissue evidence="2">Blood</tissue>
    </source>
</reference>
<name>A0ABR1A1T9_HUSHU</name>
<dbReference type="InterPro" id="IPR057949">
    <property type="entry name" value="TPR_TEX10"/>
</dbReference>
<evidence type="ECO:0000313" key="2">
    <source>
        <dbReference type="EMBL" id="KAK6490555.1"/>
    </source>
</evidence>
<dbReference type="Proteomes" id="UP001369086">
    <property type="component" value="Unassembled WGS sequence"/>
</dbReference>
<evidence type="ECO:0000313" key="3">
    <source>
        <dbReference type="Proteomes" id="UP001369086"/>
    </source>
</evidence>
<protein>
    <submittedName>
        <fullName evidence="2">Testis-expressed protein 10-like protein</fullName>
    </submittedName>
</protein>
<gene>
    <name evidence="2" type="ORF">HHUSO_G5119</name>
</gene>
<comment type="caution">
    <text evidence="2">The sequence shown here is derived from an EMBL/GenBank/DDBJ whole genome shotgun (WGS) entry which is preliminary data.</text>
</comment>
<evidence type="ECO:0000259" key="1">
    <source>
        <dbReference type="Pfam" id="PF25781"/>
    </source>
</evidence>
<sequence length="105" mass="12161">MLQSLRVTDACQEELPVIVQILHLLLQHAQLRNHMMTNAALLQQIVQEITRFRSTEAREQWLVDLHYCFNVCFSSQPRGPAAIREIYWSTSPVELEIVTKLATDN</sequence>